<accession>A0ABP0YNB6</accession>
<reference evidence="2 3" key="1">
    <citation type="submission" date="2024-03" db="EMBL/GenBank/DDBJ databases">
        <authorList>
            <person name="Gkanogiannis A."/>
            <person name="Becerra Lopez-Lavalle L."/>
        </authorList>
    </citation>
    <scope>NUCLEOTIDE SEQUENCE [LARGE SCALE GENOMIC DNA]</scope>
</reference>
<sequence>MRPLLKEKATEETSGSIAEKESDHSDEEMSKECELRGSFPLTTGLKDQTQWTLMIDPLSSLWPHKRAYEFNDEAEATSLACRKTQASKGPEQPVKPIEDVVKDEESADQQHVNSLKSAVVATTFDRVAGKFAKAKAKLRKELRTLRKKAKAYATNASKEASREERMICGCFRDSEAIVFLFSPKTIRKLTV</sequence>
<evidence type="ECO:0000313" key="3">
    <source>
        <dbReference type="Proteomes" id="UP001642487"/>
    </source>
</evidence>
<protein>
    <submittedName>
        <fullName evidence="2">Uncharacterized protein</fullName>
    </submittedName>
</protein>
<name>A0ABP0YNB6_9ROSI</name>
<proteinExistence type="predicted"/>
<feature type="region of interest" description="Disordered" evidence="1">
    <location>
        <begin position="1"/>
        <end position="32"/>
    </location>
</feature>
<feature type="compositionally biased region" description="Basic and acidic residues" evidence="1">
    <location>
        <begin position="1"/>
        <end position="11"/>
    </location>
</feature>
<dbReference type="EMBL" id="OZ021739">
    <property type="protein sequence ID" value="CAK9322003.1"/>
    <property type="molecule type" value="Genomic_DNA"/>
</dbReference>
<evidence type="ECO:0000256" key="1">
    <source>
        <dbReference type="SAM" id="MobiDB-lite"/>
    </source>
</evidence>
<evidence type="ECO:0000313" key="2">
    <source>
        <dbReference type="EMBL" id="CAK9322003.1"/>
    </source>
</evidence>
<keyword evidence="3" id="KW-1185">Reference proteome</keyword>
<gene>
    <name evidence="2" type="ORF">CITCOLO1_LOCUS14111</name>
</gene>
<organism evidence="2 3">
    <name type="scientific">Citrullus colocynthis</name>
    <name type="common">colocynth</name>
    <dbReference type="NCBI Taxonomy" id="252529"/>
    <lineage>
        <taxon>Eukaryota</taxon>
        <taxon>Viridiplantae</taxon>
        <taxon>Streptophyta</taxon>
        <taxon>Embryophyta</taxon>
        <taxon>Tracheophyta</taxon>
        <taxon>Spermatophyta</taxon>
        <taxon>Magnoliopsida</taxon>
        <taxon>eudicotyledons</taxon>
        <taxon>Gunneridae</taxon>
        <taxon>Pentapetalae</taxon>
        <taxon>rosids</taxon>
        <taxon>fabids</taxon>
        <taxon>Cucurbitales</taxon>
        <taxon>Cucurbitaceae</taxon>
        <taxon>Benincaseae</taxon>
        <taxon>Citrullus</taxon>
    </lineage>
</organism>
<dbReference type="Proteomes" id="UP001642487">
    <property type="component" value="Chromosome 5"/>
</dbReference>
<feature type="compositionally biased region" description="Basic and acidic residues" evidence="1">
    <location>
        <begin position="18"/>
        <end position="32"/>
    </location>
</feature>